<dbReference type="Proteomes" id="UP000032552">
    <property type="component" value="Unassembled WGS sequence"/>
</dbReference>
<dbReference type="InterPro" id="IPR004620">
    <property type="entry name" value="MTHF_reductase_bac"/>
</dbReference>
<dbReference type="UniPathway" id="UPA00193"/>
<organism evidence="13 14">
    <name type="scientific">Lacticaseibacillus paracasei NRIC 0644</name>
    <dbReference type="NCBI Taxonomy" id="1435038"/>
    <lineage>
        <taxon>Bacteria</taxon>
        <taxon>Bacillati</taxon>
        <taxon>Bacillota</taxon>
        <taxon>Bacilli</taxon>
        <taxon>Lactobacillales</taxon>
        <taxon>Lactobacillaceae</taxon>
        <taxon>Lacticaseibacillus</taxon>
    </lineage>
</organism>
<evidence type="ECO:0000256" key="6">
    <source>
        <dbReference type="ARBA" id="ARBA00022827"/>
    </source>
</evidence>
<keyword evidence="4" id="KW-0028">Amino-acid biosynthesis</keyword>
<proteinExistence type="inferred from homology"/>
<dbReference type="AlphaFoldDB" id="A0A0C9P0Q9"/>
<keyword evidence="5 12" id="KW-0285">Flavoprotein</keyword>
<protein>
    <recommendedName>
        <fullName evidence="12">Methylenetetrahydrofolate reductase</fullName>
        <ecNumber evidence="12">1.5.1.54</ecNumber>
    </recommendedName>
</protein>
<comment type="pathway">
    <text evidence="10">Amino-acid biosynthesis; L-methionine biosynthesis via de novo pathway.</text>
</comment>
<gene>
    <name evidence="13" type="ORF">LC0644_2554</name>
</gene>
<dbReference type="SUPFAM" id="SSF51730">
    <property type="entry name" value="FAD-linked oxidoreductase"/>
    <property type="match status" value="1"/>
</dbReference>
<dbReference type="PANTHER" id="PTHR45754:SF3">
    <property type="entry name" value="METHYLENETETRAHYDROFOLATE REDUCTASE (NADPH)"/>
    <property type="match status" value="1"/>
</dbReference>
<evidence type="ECO:0000256" key="5">
    <source>
        <dbReference type="ARBA" id="ARBA00022630"/>
    </source>
</evidence>
<keyword evidence="8" id="KW-0520">NAD</keyword>
<comment type="catalytic activity">
    <reaction evidence="11">
        <text>(6S)-5-methyl-5,6,7,8-tetrahydrofolate + NAD(+) = (6R)-5,10-methylene-5,6,7,8-tetrahydrofolate + NADH + H(+)</text>
        <dbReference type="Rhea" id="RHEA:19821"/>
        <dbReference type="ChEBI" id="CHEBI:15378"/>
        <dbReference type="ChEBI" id="CHEBI:15636"/>
        <dbReference type="ChEBI" id="CHEBI:18608"/>
        <dbReference type="ChEBI" id="CHEBI:57540"/>
        <dbReference type="ChEBI" id="CHEBI:57945"/>
        <dbReference type="EC" id="1.5.1.54"/>
    </reaction>
    <physiologicalReaction direction="right-to-left" evidence="11">
        <dbReference type="Rhea" id="RHEA:19823"/>
    </physiologicalReaction>
</comment>
<evidence type="ECO:0000313" key="14">
    <source>
        <dbReference type="Proteomes" id="UP000032552"/>
    </source>
</evidence>
<evidence type="ECO:0000256" key="7">
    <source>
        <dbReference type="ARBA" id="ARBA00023002"/>
    </source>
</evidence>
<keyword evidence="6 12" id="KW-0274">FAD</keyword>
<evidence type="ECO:0000313" key="13">
    <source>
        <dbReference type="EMBL" id="GAN37965.1"/>
    </source>
</evidence>
<evidence type="ECO:0000256" key="9">
    <source>
        <dbReference type="ARBA" id="ARBA00023167"/>
    </source>
</evidence>
<dbReference type="PANTHER" id="PTHR45754">
    <property type="entry name" value="METHYLENETETRAHYDROFOLATE REDUCTASE"/>
    <property type="match status" value="1"/>
</dbReference>
<dbReference type="InterPro" id="IPR003171">
    <property type="entry name" value="Mehydrof_redctse-like"/>
</dbReference>
<evidence type="ECO:0000256" key="2">
    <source>
        <dbReference type="ARBA" id="ARBA00004777"/>
    </source>
</evidence>
<comment type="cofactor">
    <cofactor evidence="1 12">
        <name>FAD</name>
        <dbReference type="ChEBI" id="CHEBI:57692"/>
    </cofactor>
</comment>
<evidence type="ECO:0000256" key="11">
    <source>
        <dbReference type="ARBA" id="ARBA00048628"/>
    </source>
</evidence>
<sequence>MKINQCFKDHQVISFEVFPPRKNASNIALTPILNTLDAVKEADPDFVSVTFGANGNKPHMGTLEVAKLIKDGFDMEPVAHLPAAQLTRKQVDAELRGFQDAGIDNILALRGDIPKSGRVSNDFPYACDLIEHIHQVGDFNVVAACYPEKHPESPDVVSDIHHLKEKVDSGASQLISQLFFDNQVFYRFRERAQLAGINVPIEAGIMPVINEHQIERMATMAGVNLPPKFVAMMQHFSGNKEAMRDAGIAYAIDQIVDLLVHGVDGIHIYTMDNPTVVKRIAAATQTIRNA</sequence>
<comment type="similarity">
    <text evidence="3 12">Belongs to the methylenetetrahydrofolate reductase family.</text>
</comment>
<dbReference type="CDD" id="cd00537">
    <property type="entry name" value="MTHFR"/>
    <property type="match status" value="1"/>
</dbReference>
<reference evidence="14" key="1">
    <citation type="submission" date="2014-05" db="EMBL/GenBank/DDBJ databases">
        <title>Whole genome sequencing of Lactobacillus casei NRIC0644.</title>
        <authorList>
            <person name="Atarashi H."/>
            <person name="Yoshida Y."/>
            <person name="Fujimura S."/>
            <person name="Tanaka N."/>
            <person name="Shiwa Y."/>
            <person name="Yoshikawa H."/>
            <person name="Okada S."/>
            <person name="Nakagawa J."/>
        </authorList>
    </citation>
    <scope>NUCLEOTIDE SEQUENCE [LARGE SCALE GENOMIC DNA]</scope>
    <source>
        <strain evidence="14">NRIC0644</strain>
    </source>
</reference>
<dbReference type="GO" id="GO:0071949">
    <property type="term" value="F:FAD binding"/>
    <property type="evidence" value="ECO:0007669"/>
    <property type="project" value="TreeGrafter"/>
</dbReference>
<comment type="caution">
    <text evidence="13">The sequence shown here is derived from an EMBL/GenBank/DDBJ whole genome shotgun (WGS) entry which is preliminary data.</text>
</comment>
<evidence type="ECO:0000256" key="1">
    <source>
        <dbReference type="ARBA" id="ARBA00001974"/>
    </source>
</evidence>
<dbReference type="GO" id="GO:0005829">
    <property type="term" value="C:cytosol"/>
    <property type="evidence" value="ECO:0007669"/>
    <property type="project" value="InterPro"/>
</dbReference>
<keyword evidence="7 12" id="KW-0560">Oxidoreductase</keyword>
<evidence type="ECO:0000256" key="10">
    <source>
        <dbReference type="ARBA" id="ARBA00034478"/>
    </source>
</evidence>
<dbReference type="Pfam" id="PF02219">
    <property type="entry name" value="MTHFR"/>
    <property type="match status" value="1"/>
</dbReference>
<dbReference type="GO" id="GO:0106312">
    <property type="term" value="F:methylenetetrahydrofolate reductase (NADH) activity"/>
    <property type="evidence" value="ECO:0007669"/>
    <property type="project" value="UniProtKB-EC"/>
</dbReference>
<comment type="pathway">
    <text evidence="2 12">One-carbon metabolism; tetrahydrofolate interconversion.</text>
</comment>
<name>A0A0C9P0Q9_LACPA</name>
<evidence type="ECO:0000256" key="8">
    <source>
        <dbReference type="ARBA" id="ARBA00023027"/>
    </source>
</evidence>
<keyword evidence="9" id="KW-0486">Methionine biosynthesis</keyword>
<dbReference type="GO" id="GO:0035999">
    <property type="term" value="P:tetrahydrofolate interconversion"/>
    <property type="evidence" value="ECO:0007669"/>
    <property type="project" value="UniProtKB-UniPathway"/>
</dbReference>
<dbReference type="InterPro" id="IPR029041">
    <property type="entry name" value="FAD-linked_oxidoreductase-like"/>
</dbReference>
<dbReference type="RefSeq" id="WP_045624484.1">
    <property type="nucleotide sequence ID" value="NZ_BAYM01000389.1"/>
</dbReference>
<dbReference type="EMBL" id="BAYM01000389">
    <property type="protein sequence ID" value="GAN37965.1"/>
    <property type="molecule type" value="Genomic_DNA"/>
</dbReference>
<evidence type="ECO:0000256" key="12">
    <source>
        <dbReference type="RuleBase" id="RU003862"/>
    </source>
</evidence>
<dbReference type="GO" id="GO:0009086">
    <property type="term" value="P:methionine biosynthetic process"/>
    <property type="evidence" value="ECO:0007669"/>
    <property type="project" value="UniProtKB-KW"/>
</dbReference>
<evidence type="ECO:0000256" key="4">
    <source>
        <dbReference type="ARBA" id="ARBA00022605"/>
    </source>
</evidence>
<dbReference type="Gene3D" id="3.20.20.220">
    <property type="match status" value="1"/>
</dbReference>
<dbReference type="NCBIfam" id="TIGR00676">
    <property type="entry name" value="fadh2"/>
    <property type="match status" value="1"/>
</dbReference>
<accession>A0A0C9P0Q9</accession>
<evidence type="ECO:0000256" key="3">
    <source>
        <dbReference type="ARBA" id="ARBA00006743"/>
    </source>
</evidence>
<dbReference type="EC" id="1.5.1.54" evidence="12"/>